<feature type="domain" description="Bacterial toxin 44" evidence="1">
    <location>
        <begin position="189"/>
        <end position="287"/>
    </location>
</feature>
<dbReference type="Pfam" id="PF15607">
    <property type="entry name" value="Ntox44"/>
    <property type="match status" value="1"/>
</dbReference>
<dbReference type="AlphaFoldDB" id="A0A3T0DA97"/>
<sequence>MKNRKKKVAFLSIMTSFVFIFNVFNFSLSYAEDEKYKIVGNYTLQDSKLIESLLNINSLVLKSPKNYLRINDDGSITVNESIKDIVKDDNLILKYKECIKYLNLAIEEGIIEVKDDFSIQLSKNIQLKNKSVKSDKNSIVIQRDPDEPERVYLIEMCRANVNELNGIYLSTLIISGNAALAYSAKVAYWTSKVREGGDWDYKRIYGWNKLYKIVVDGKIEYIHGEDIGNIHYGYTGRSLPLPAEVLCSAAGLAQILTGNFKISWYNSYFDDPKDQEAIRKGISWYEQGL</sequence>
<protein>
    <recommendedName>
        <fullName evidence="1">Bacterial toxin 44 domain-containing protein</fullName>
    </recommendedName>
</protein>
<evidence type="ECO:0000313" key="2">
    <source>
        <dbReference type="EMBL" id="AZT91672.1"/>
    </source>
</evidence>
<keyword evidence="3" id="KW-1185">Reference proteome</keyword>
<organism evidence="2 3">
    <name type="scientific">Caldicellulosiruptor changbaiensis</name>
    <dbReference type="NCBI Taxonomy" id="1222016"/>
    <lineage>
        <taxon>Bacteria</taxon>
        <taxon>Bacillati</taxon>
        <taxon>Bacillota</taxon>
        <taxon>Bacillota incertae sedis</taxon>
        <taxon>Caldicellulosiruptorales</taxon>
        <taxon>Caldicellulosiruptoraceae</taxon>
        <taxon>Caldicellulosiruptor</taxon>
    </lineage>
</organism>
<dbReference type="EMBL" id="CP034791">
    <property type="protein sequence ID" value="AZT91672.1"/>
    <property type="molecule type" value="Genomic_DNA"/>
</dbReference>
<evidence type="ECO:0000259" key="1">
    <source>
        <dbReference type="Pfam" id="PF15607"/>
    </source>
</evidence>
<proteinExistence type="predicted"/>
<name>A0A3T0DA97_9FIRM</name>
<dbReference type="KEGG" id="ccha:ELD05_09015"/>
<evidence type="ECO:0000313" key="3">
    <source>
        <dbReference type="Proteomes" id="UP000282930"/>
    </source>
</evidence>
<accession>A0A3T0DA97</accession>
<dbReference type="InterPro" id="IPR028946">
    <property type="entry name" value="Ntox44"/>
</dbReference>
<gene>
    <name evidence="2" type="ORF">ELD05_09015</name>
</gene>
<dbReference type="Proteomes" id="UP000282930">
    <property type="component" value="Chromosome"/>
</dbReference>
<reference evidence="2 3" key="1">
    <citation type="submission" date="2018-12" db="EMBL/GenBank/DDBJ databases">
        <title>Genome sequence from the cellulolytic species, Caldicellulosiruptor changbaiensis.</title>
        <authorList>
            <person name="Blumer-Schuette S.E."/>
            <person name="Mendoza C."/>
        </authorList>
    </citation>
    <scope>NUCLEOTIDE SEQUENCE [LARGE SCALE GENOMIC DNA]</scope>
    <source>
        <strain evidence="2 3">CBS-Z</strain>
    </source>
</reference>